<accession>A0A0U9H9M0</accession>
<evidence type="ECO:0000313" key="5">
    <source>
        <dbReference type="Proteomes" id="UP000052946"/>
    </source>
</evidence>
<dbReference type="InterPro" id="IPR015422">
    <property type="entry name" value="PyrdxlP-dep_Trfase_small"/>
</dbReference>
<dbReference type="Pfam" id="PF01041">
    <property type="entry name" value="DegT_DnrJ_EryC1"/>
    <property type="match status" value="1"/>
</dbReference>
<dbReference type="InterPro" id="IPR015424">
    <property type="entry name" value="PyrdxlP-dep_Trfase"/>
</dbReference>
<dbReference type="EMBL" id="BBXV01000039">
    <property type="protein sequence ID" value="GAQ19115.1"/>
    <property type="molecule type" value="Genomic_DNA"/>
</dbReference>
<dbReference type="SUPFAM" id="SSF53383">
    <property type="entry name" value="PLP-dependent transferases"/>
    <property type="match status" value="1"/>
</dbReference>
<dbReference type="Proteomes" id="UP000052946">
    <property type="component" value="Unassembled WGS sequence"/>
</dbReference>
<keyword evidence="2 3" id="KW-0663">Pyridoxal phosphate</keyword>
<dbReference type="GO" id="GO:0030170">
    <property type="term" value="F:pyridoxal phosphate binding"/>
    <property type="evidence" value="ECO:0007669"/>
    <property type="project" value="TreeGrafter"/>
</dbReference>
<evidence type="ECO:0000256" key="3">
    <source>
        <dbReference type="RuleBase" id="RU004508"/>
    </source>
</evidence>
<dbReference type="OrthoDB" id="9810913at2"/>
<organism evidence="4 5">
    <name type="scientific">Oceanobacillus picturae</name>
    <dbReference type="NCBI Taxonomy" id="171693"/>
    <lineage>
        <taxon>Bacteria</taxon>
        <taxon>Bacillati</taxon>
        <taxon>Bacillota</taxon>
        <taxon>Bacilli</taxon>
        <taxon>Bacillales</taxon>
        <taxon>Bacillaceae</taxon>
        <taxon>Oceanobacillus</taxon>
    </lineage>
</organism>
<dbReference type="FunFam" id="3.40.640.10:FF:000037">
    <property type="entry name" value="dTDP-4-amino-4,6-dideoxygalactose transaminase"/>
    <property type="match status" value="1"/>
</dbReference>
<dbReference type="GO" id="GO:0000271">
    <property type="term" value="P:polysaccharide biosynthetic process"/>
    <property type="evidence" value="ECO:0007669"/>
    <property type="project" value="TreeGrafter"/>
</dbReference>
<dbReference type="Gene3D" id="3.90.1150.10">
    <property type="entry name" value="Aspartate Aminotransferase, domain 1"/>
    <property type="match status" value="1"/>
</dbReference>
<dbReference type="NCBIfam" id="NF008687">
    <property type="entry name" value="PRK11706.1"/>
    <property type="match status" value="1"/>
</dbReference>
<dbReference type="InterPro" id="IPR015421">
    <property type="entry name" value="PyrdxlP-dep_Trfase_major"/>
</dbReference>
<comment type="similarity">
    <text evidence="3">Belongs to the DegT/DnrJ/EryC1 family.</text>
</comment>
<proteinExistence type="inferred from homology"/>
<reference evidence="4 5" key="2">
    <citation type="journal article" date="2016" name="Genome Announc.">
        <title>Draft Genome Sequence of Oceanobacillus picturae Heshi-B3, Isolated from Fermented Rice Bran in a Traditional Japanese Seafood Dish.</title>
        <authorList>
            <person name="Akuzawa S."/>
            <person name="Nagaoka J."/>
            <person name="Kanekatsu M."/>
            <person name="Kanesaki Y."/>
            <person name="Suzuki T."/>
        </authorList>
    </citation>
    <scope>NUCLEOTIDE SEQUENCE [LARGE SCALE GENOMIC DNA]</scope>
    <source>
        <strain evidence="4 5">Heshi-B3</strain>
    </source>
</reference>
<dbReference type="AlphaFoldDB" id="A0A0U9H9M0"/>
<sequence length="377" mass="41722">MIPFNIPCVTGKESVAIQQAITAQKLSGNGSFGKKSCTWLEKNLSCERAMLTPSCTAALEMTAILAEVGPGDEVIMPSYTFVSTANAFALRGAAIRFVDIDPATMNIDPVAVEAAITDKTKAIVVVHYAGVACDMDRILQIAEEHGVFLIEDAAQGLMSTYKGKALGTIGHMGTISFHETKNYTCGEGGALLLNDPQLIERAEILQEKGTNRSQFIRGQVDKYTWRDVGSSYLLSELNAAYLSVQLDHAEEINEQRLARWENYNQGLKPLMEDGKIVLPHIPDEHVHNAHIFYIKADSEATRNELMDYLRDQEIMAVSHYVPLHSSVAGKKYGKFIGEDTYTTVESAKLLRLPLYYGLKEEDVAYVVKAIQQFFDTK</sequence>
<feature type="modified residue" description="N6-(pyridoxal phosphate)lysine" evidence="2">
    <location>
        <position position="181"/>
    </location>
</feature>
<keyword evidence="4" id="KW-0032">Aminotransferase</keyword>
<dbReference type="RefSeq" id="WP_058950869.1">
    <property type="nucleotide sequence ID" value="NZ_BBXV01000039.1"/>
</dbReference>
<comment type="caution">
    <text evidence="4">The sequence shown here is derived from an EMBL/GenBank/DDBJ whole genome shotgun (WGS) entry which is preliminary data.</text>
</comment>
<dbReference type="PANTHER" id="PTHR30244:SF34">
    <property type="entry name" value="DTDP-4-AMINO-4,6-DIDEOXYGALACTOSE TRANSAMINASE"/>
    <property type="match status" value="1"/>
</dbReference>
<dbReference type="CDD" id="cd00616">
    <property type="entry name" value="AHBA_syn"/>
    <property type="match status" value="1"/>
</dbReference>
<dbReference type="Gene3D" id="3.40.640.10">
    <property type="entry name" value="Type I PLP-dependent aspartate aminotransferase-like (Major domain)"/>
    <property type="match status" value="1"/>
</dbReference>
<feature type="active site" description="Proton acceptor" evidence="1">
    <location>
        <position position="181"/>
    </location>
</feature>
<dbReference type="InterPro" id="IPR000653">
    <property type="entry name" value="DegT/StrS_aminotransferase"/>
</dbReference>
<evidence type="ECO:0000313" key="4">
    <source>
        <dbReference type="EMBL" id="GAQ19115.1"/>
    </source>
</evidence>
<protein>
    <submittedName>
        <fullName evidence="4">UDP-4-amino-4-deoxy-L-arabinose--oxoglutarate aminotransferase</fullName>
    </submittedName>
</protein>
<keyword evidence="4" id="KW-0808">Transferase</keyword>
<evidence type="ECO:0000256" key="1">
    <source>
        <dbReference type="PIRSR" id="PIRSR000390-1"/>
    </source>
</evidence>
<dbReference type="InterPro" id="IPR012749">
    <property type="entry name" value="WecE-like"/>
</dbReference>
<gene>
    <name evidence="4" type="ORF">OPHB3_3074</name>
</gene>
<dbReference type="PIRSF" id="PIRSF000390">
    <property type="entry name" value="PLP_StrS"/>
    <property type="match status" value="1"/>
</dbReference>
<evidence type="ECO:0000256" key="2">
    <source>
        <dbReference type="PIRSR" id="PIRSR000390-2"/>
    </source>
</evidence>
<dbReference type="GO" id="GO:0019180">
    <property type="term" value="F:dTDP-4-amino-4,6-dideoxygalactose transaminase activity"/>
    <property type="evidence" value="ECO:0007669"/>
    <property type="project" value="TreeGrafter"/>
</dbReference>
<name>A0A0U9H9M0_9BACI</name>
<dbReference type="NCBIfam" id="TIGR02379">
    <property type="entry name" value="ECA_wecE"/>
    <property type="match status" value="1"/>
</dbReference>
<reference evidence="5" key="1">
    <citation type="submission" date="2015-07" db="EMBL/GenBank/DDBJ databases">
        <title>Draft Genome Sequence of Oceanobacillus picturae Heshi-B3 that Was Isolated from Fermented Rice Bran with Aging Salted Mackerel, Which Was Named Heshiko as Traditional Fermented Seafood in Japan.</title>
        <authorList>
            <person name="Akuzawa S."/>
            <person name="Nakagawa J."/>
            <person name="Kanekatsu T."/>
            <person name="Kanesaki Y."/>
            <person name="Suzuki T."/>
        </authorList>
    </citation>
    <scope>NUCLEOTIDE SEQUENCE [LARGE SCALE GENOMIC DNA]</scope>
    <source>
        <strain evidence="5">Heshi-B3</strain>
    </source>
</reference>
<dbReference type="PANTHER" id="PTHR30244">
    <property type="entry name" value="TRANSAMINASE"/>
    <property type="match status" value="1"/>
</dbReference>